<dbReference type="GeneID" id="63147063"/>
<keyword evidence="6 10" id="KW-0812">Transmembrane</keyword>
<keyword evidence="9 10" id="KW-0472">Membrane</keyword>
<dbReference type="GO" id="GO:0005886">
    <property type="term" value="C:plasma membrane"/>
    <property type="evidence" value="ECO:0007669"/>
    <property type="project" value="UniProtKB-SubCell"/>
</dbReference>
<comment type="function">
    <text evidence="1 10">Controls the rotational direction of flagella during chemotaxis.</text>
</comment>
<evidence type="ECO:0000256" key="9">
    <source>
        <dbReference type="ARBA" id="ARBA00023136"/>
    </source>
</evidence>
<dbReference type="RefSeq" id="WP_114290165.1">
    <property type="nucleotide sequence ID" value="NZ_CP081470.1"/>
</dbReference>
<comment type="subcellular location">
    <subcellularLocation>
        <location evidence="2">Cell membrane</location>
        <topology evidence="2">Single-pass membrane protein</topology>
    </subcellularLocation>
</comment>
<dbReference type="InterPro" id="IPR005503">
    <property type="entry name" value="FliL"/>
</dbReference>
<dbReference type="EMBL" id="JAAVMB010000010">
    <property type="protein sequence ID" value="NKC68290.1"/>
    <property type="molecule type" value="Genomic_DNA"/>
</dbReference>
<dbReference type="PANTHER" id="PTHR35091">
    <property type="entry name" value="FLAGELLAR PROTEIN FLIL"/>
    <property type="match status" value="1"/>
</dbReference>
<evidence type="ECO:0000313" key="14">
    <source>
        <dbReference type="Proteomes" id="UP000521358"/>
    </source>
</evidence>
<comment type="caution">
    <text evidence="11">The sequence shown here is derived from an EMBL/GenBank/DDBJ whole genome shotgun (WGS) entry which is preliminary data.</text>
</comment>
<dbReference type="EMBL" id="NGJX01000011">
    <property type="protein sequence ID" value="RSU00767.1"/>
    <property type="molecule type" value="Genomic_DNA"/>
</dbReference>
<evidence type="ECO:0000313" key="11">
    <source>
        <dbReference type="EMBL" id="NKC68290.1"/>
    </source>
</evidence>
<name>A0A369AT53_9ENTE</name>
<dbReference type="Pfam" id="PF03748">
    <property type="entry name" value="FliL"/>
    <property type="match status" value="1"/>
</dbReference>
<dbReference type="Proteomes" id="UP000521358">
    <property type="component" value="Unassembled WGS sequence"/>
</dbReference>
<dbReference type="AlphaFoldDB" id="A0A369AT53"/>
<evidence type="ECO:0000313" key="12">
    <source>
        <dbReference type="EMBL" id="RSU00767.1"/>
    </source>
</evidence>
<proteinExistence type="inferred from homology"/>
<keyword evidence="4 10" id="KW-1003">Cell membrane</keyword>
<evidence type="ECO:0000256" key="3">
    <source>
        <dbReference type="ARBA" id="ARBA00008281"/>
    </source>
</evidence>
<dbReference type="GO" id="GO:0009425">
    <property type="term" value="C:bacterial-type flagellum basal body"/>
    <property type="evidence" value="ECO:0007669"/>
    <property type="project" value="InterPro"/>
</dbReference>
<keyword evidence="13" id="KW-1185">Reference proteome</keyword>
<reference evidence="12 13" key="1">
    <citation type="submission" date="2017-05" db="EMBL/GenBank/DDBJ databases">
        <title>Vagococcus spp. assemblies.</title>
        <authorList>
            <person name="Gulvik C.A."/>
        </authorList>
    </citation>
    <scope>NUCLEOTIDE SEQUENCE [LARGE SCALE GENOMIC DNA]</scope>
    <source>
        <strain evidence="12 13">NCFB 2497</strain>
    </source>
</reference>
<gene>
    <name evidence="12" type="ORF">CBF32_10345</name>
    <name evidence="11" type="ORF">HED35_09330</name>
</gene>
<accession>A0A369AT53</accession>
<keyword evidence="8 10" id="KW-1133">Transmembrane helix</keyword>
<evidence type="ECO:0000256" key="4">
    <source>
        <dbReference type="ARBA" id="ARBA00022475"/>
    </source>
</evidence>
<dbReference type="OrthoDB" id="2296561at2"/>
<feature type="transmembrane region" description="Helical" evidence="10">
    <location>
        <begin position="20"/>
        <end position="44"/>
    </location>
</feature>
<keyword evidence="11" id="KW-0969">Cilium</keyword>
<reference evidence="11 14" key="2">
    <citation type="submission" date="2020-03" db="EMBL/GenBank/DDBJ databases">
        <title>Bacterial samples isolated from urine from healthy bovine heifers (Gyr breed).</title>
        <authorList>
            <person name="Giannattasio-Ferraz S."/>
            <person name="Maskeri L."/>
            <person name="Penido A."/>
            <person name="Barbosa-Stancioli E.F."/>
            <person name="Putonti C."/>
        </authorList>
    </citation>
    <scope>NUCLEOTIDE SEQUENCE [LARGE SCALE GENOMIC DNA]</scope>
    <source>
        <strain evidence="11 14">UFMG-H7</strain>
    </source>
</reference>
<evidence type="ECO:0000256" key="6">
    <source>
        <dbReference type="ARBA" id="ARBA00022692"/>
    </source>
</evidence>
<evidence type="ECO:0000256" key="5">
    <source>
        <dbReference type="ARBA" id="ARBA00022500"/>
    </source>
</evidence>
<dbReference type="GO" id="GO:0071978">
    <property type="term" value="P:bacterial-type flagellum-dependent swarming motility"/>
    <property type="evidence" value="ECO:0007669"/>
    <property type="project" value="TreeGrafter"/>
</dbReference>
<evidence type="ECO:0000313" key="13">
    <source>
        <dbReference type="Proteomes" id="UP000288197"/>
    </source>
</evidence>
<keyword evidence="11" id="KW-0282">Flagellum</keyword>
<keyword evidence="11" id="KW-0966">Cell projection</keyword>
<evidence type="ECO:0000256" key="2">
    <source>
        <dbReference type="ARBA" id="ARBA00004162"/>
    </source>
</evidence>
<protein>
    <recommendedName>
        <fullName evidence="10">Flagellar protein FliL</fullName>
    </recommendedName>
</protein>
<dbReference type="PANTHER" id="PTHR35091:SF2">
    <property type="entry name" value="FLAGELLAR PROTEIN FLIL"/>
    <property type="match status" value="1"/>
</dbReference>
<dbReference type="Proteomes" id="UP000288197">
    <property type="component" value="Unassembled WGS sequence"/>
</dbReference>
<organism evidence="11 14">
    <name type="scientific">Vagococcus fluvialis</name>
    <dbReference type="NCBI Taxonomy" id="2738"/>
    <lineage>
        <taxon>Bacteria</taxon>
        <taxon>Bacillati</taxon>
        <taxon>Bacillota</taxon>
        <taxon>Bacilli</taxon>
        <taxon>Lactobacillales</taxon>
        <taxon>Enterococcaceae</taxon>
        <taxon>Vagococcus</taxon>
    </lineage>
</organism>
<evidence type="ECO:0000256" key="1">
    <source>
        <dbReference type="ARBA" id="ARBA00002254"/>
    </source>
</evidence>
<evidence type="ECO:0000256" key="10">
    <source>
        <dbReference type="RuleBase" id="RU364125"/>
    </source>
</evidence>
<evidence type="ECO:0000256" key="8">
    <source>
        <dbReference type="ARBA" id="ARBA00022989"/>
    </source>
</evidence>
<keyword evidence="7 10" id="KW-0283">Flagellar rotation</keyword>
<comment type="similarity">
    <text evidence="3 10">Belongs to the FliL family.</text>
</comment>
<keyword evidence="5 10" id="KW-0145">Chemotaxis</keyword>
<dbReference type="GO" id="GO:0006935">
    <property type="term" value="P:chemotaxis"/>
    <property type="evidence" value="ECO:0007669"/>
    <property type="project" value="UniProtKB-KW"/>
</dbReference>
<evidence type="ECO:0000256" key="7">
    <source>
        <dbReference type="ARBA" id="ARBA00022779"/>
    </source>
</evidence>
<sequence>MEQEILEEEVKEPKKGKKNIILILVVAVVGIIAGTAGTFIGNAISHKVNGKQTPQVVEQKFSENEVAVPLDEFLINLATGKSGEATYIRIELSLLTSSEKNAEVINSSKDLIRDSIINLLRQKDAESILEDQNGVNKLKEELKNQINGDYGSALVREVFITNLVIQ</sequence>